<evidence type="ECO:0000256" key="1">
    <source>
        <dbReference type="ARBA" id="ARBA00008668"/>
    </source>
</evidence>
<dbReference type="EMBL" id="AP003632">
    <property type="protein sequence ID" value="BAD68627.1"/>
    <property type="molecule type" value="Genomic_DNA"/>
</dbReference>
<dbReference type="Gene3D" id="3.40.50.1110">
    <property type="entry name" value="SGNH hydrolase"/>
    <property type="match status" value="1"/>
</dbReference>
<proteinExistence type="inferred from homology"/>
<name>B7EDG5_ORYSJ</name>
<evidence type="ECO:0000313" key="5">
    <source>
        <dbReference type="EMBL" id="BAF18729.1"/>
    </source>
</evidence>
<dbReference type="GO" id="GO:0016788">
    <property type="term" value="F:hydrolase activity, acting on ester bonds"/>
    <property type="evidence" value="ECO:0007669"/>
    <property type="project" value="InterPro"/>
</dbReference>
<reference evidence="5 6" key="3">
    <citation type="journal article" date="2005" name="Nature">
        <title>The map-based sequence of the rice genome.</title>
        <authorList>
            <consortium name="International rice genome sequencing project (IRGSP)"/>
            <person name="Matsumoto T."/>
            <person name="Wu J."/>
            <person name="Kanamori H."/>
            <person name="Katayose Y."/>
            <person name="Fujisawa M."/>
            <person name="Namiki N."/>
            <person name="Mizuno H."/>
            <person name="Yamamoto K."/>
            <person name="Antonio B.A."/>
            <person name="Baba T."/>
            <person name="Sakata K."/>
            <person name="Nagamura Y."/>
            <person name="Aoki H."/>
            <person name="Arikawa K."/>
            <person name="Arita K."/>
            <person name="Bito T."/>
            <person name="Chiden Y."/>
            <person name="Fujitsuka N."/>
            <person name="Fukunaka R."/>
            <person name="Hamada M."/>
            <person name="Harada C."/>
            <person name="Hayashi A."/>
            <person name="Hijishita S."/>
            <person name="Honda M."/>
            <person name="Hosokawa S."/>
            <person name="Ichikawa Y."/>
            <person name="Idonuma A."/>
            <person name="Iijima M."/>
            <person name="Ikeda M."/>
            <person name="Ikeno M."/>
            <person name="Ito K."/>
            <person name="Ito S."/>
            <person name="Ito T."/>
            <person name="Ito Y."/>
            <person name="Ito Y."/>
            <person name="Iwabuchi A."/>
            <person name="Kamiya K."/>
            <person name="Karasawa W."/>
            <person name="Kurita K."/>
            <person name="Katagiri S."/>
            <person name="Kikuta A."/>
            <person name="Kobayashi H."/>
            <person name="Kobayashi N."/>
            <person name="Machita K."/>
            <person name="Maehara T."/>
            <person name="Masukawa M."/>
            <person name="Mizubayashi T."/>
            <person name="Mukai Y."/>
            <person name="Nagasaki H."/>
            <person name="Nagata Y."/>
            <person name="Naito S."/>
            <person name="Nakashima M."/>
            <person name="Nakama Y."/>
            <person name="Nakamichi Y."/>
            <person name="Nakamura M."/>
            <person name="Meguro A."/>
            <person name="Negishi M."/>
            <person name="Ohta I."/>
            <person name="Ohta T."/>
            <person name="Okamoto M."/>
            <person name="Ono N."/>
            <person name="Saji S."/>
            <person name="Sakaguchi M."/>
            <person name="Sakai K."/>
            <person name="Shibata M."/>
            <person name="Shimokawa T."/>
            <person name="Song J."/>
            <person name="Takazaki Y."/>
            <person name="Terasawa K."/>
            <person name="Tsugane M."/>
            <person name="Tsuji K."/>
            <person name="Ueda S."/>
            <person name="Waki K."/>
            <person name="Yamagata H."/>
            <person name="Yamamoto M."/>
            <person name="Yamamoto S."/>
            <person name="Yamane H."/>
            <person name="Yoshiki S."/>
            <person name="Yoshihara R."/>
            <person name="Yukawa K."/>
            <person name="Zhong H."/>
            <person name="Yano M."/>
            <person name="Yuan Q."/>
            <person name="Ouyang S."/>
            <person name="Liu J."/>
            <person name="Jones K.M."/>
            <person name="Gansberger K."/>
            <person name="Moffat K."/>
            <person name="Hill J."/>
            <person name="Bera J."/>
            <person name="Fadrosh D."/>
            <person name="Jin S."/>
            <person name="Johri S."/>
            <person name="Kim M."/>
            <person name="Overton L."/>
            <person name="Reardon M."/>
            <person name="Tsitrin T."/>
            <person name="Vuong H."/>
            <person name="Weaver B."/>
            <person name="Ciecko A."/>
            <person name="Tallon L."/>
            <person name="Jackson J."/>
            <person name="Pai G."/>
            <person name="Aken S.V."/>
            <person name="Utterback T."/>
            <person name="Reidmuller S."/>
            <person name="Feldblyum T."/>
            <person name="Hsiao J."/>
            <person name="Zismann V."/>
            <person name="Iobst S."/>
            <person name="de Vazeille A.R."/>
            <person name="Buell C.R."/>
            <person name="Ying K."/>
            <person name="Li Y."/>
            <person name="Lu T."/>
            <person name="Huang Y."/>
            <person name="Zhao Q."/>
            <person name="Feng Q."/>
            <person name="Zhang L."/>
            <person name="Zhu J."/>
            <person name="Weng Q."/>
            <person name="Mu J."/>
            <person name="Lu Y."/>
            <person name="Fan D."/>
            <person name="Liu Y."/>
            <person name="Guan J."/>
            <person name="Zhang Y."/>
            <person name="Yu S."/>
            <person name="Liu X."/>
            <person name="Zhang Y."/>
            <person name="Hong G."/>
            <person name="Han B."/>
            <person name="Choisne N."/>
            <person name="Demange N."/>
            <person name="Orjeda G."/>
            <person name="Samain S."/>
            <person name="Cattolico L."/>
            <person name="Pelletier E."/>
            <person name="Couloux A."/>
            <person name="Segurens B."/>
            <person name="Wincker P."/>
            <person name="D'Hont A."/>
            <person name="Scarpelli C."/>
            <person name="Weissenbach J."/>
            <person name="Salanoubat M."/>
            <person name="Quetier F."/>
            <person name="Yu Y."/>
            <person name="Kim H.R."/>
            <person name="Rambo T."/>
            <person name="Currie J."/>
            <person name="Collura K."/>
            <person name="Luo M."/>
            <person name="Yang T."/>
            <person name="Ammiraju J.S.S."/>
            <person name="Engler F."/>
            <person name="Soderlund C."/>
            <person name="Wing R.A."/>
            <person name="Palmer L.E."/>
            <person name="de la Bastide M."/>
            <person name="Spiegel L."/>
            <person name="Nascimento L."/>
            <person name="Zutavern T."/>
            <person name="O'Shaughnessy A."/>
            <person name="Dike S."/>
            <person name="Dedhia N."/>
            <person name="Preston R."/>
            <person name="Balija V."/>
            <person name="McCombie W.R."/>
            <person name="Chow T."/>
            <person name="Chen H."/>
            <person name="Chung M."/>
            <person name="Chen C."/>
            <person name="Shaw J."/>
            <person name="Wu H."/>
            <person name="Hsiao K."/>
            <person name="Chao Y."/>
            <person name="Chu M."/>
            <person name="Cheng C."/>
            <person name="Hour A."/>
            <person name="Lee P."/>
            <person name="Lin S."/>
            <person name="Lin Y."/>
            <person name="Liou J."/>
            <person name="Liu S."/>
            <person name="Hsing Y."/>
            <person name="Raghuvanshi S."/>
            <person name="Mohanty A."/>
            <person name="Bharti A.K."/>
            <person name="Gaur A."/>
            <person name="Gupta V."/>
            <person name="Kumar D."/>
            <person name="Ravi V."/>
            <person name="Vij S."/>
            <person name="Kapur A."/>
            <person name="Khurana P."/>
            <person name="Khurana P."/>
            <person name="Khurana J.P."/>
            <person name="Tyagi A.K."/>
            <person name="Gaikwad K."/>
            <person name="Singh A."/>
            <person name="Dalal V."/>
            <person name="Srivastava S."/>
            <person name="Dixit A."/>
            <person name="Pal A.K."/>
            <person name="Ghazi I.A."/>
            <person name="Yadav M."/>
            <person name="Pandit A."/>
            <person name="Bhargava A."/>
            <person name="Sureshbabu K."/>
            <person name="Batra K."/>
            <person name="Sharma T.R."/>
            <person name="Mohapatra T."/>
            <person name="Singh N.K."/>
            <person name="Messing J."/>
            <person name="Nelson A.B."/>
            <person name="Fuks G."/>
            <person name="Kavchok S."/>
            <person name="Keizer G."/>
            <person name="Linton E."/>
            <person name="Llaca V."/>
            <person name="Song R."/>
            <person name="Tanyolac B."/>
            <person name="Young S."/>
            <person name="Ho-Il K."/>
            <person name="Hahn J.H."/>
            <person name="Sangsakoo G."/>
            <person name="Vanavichit A."/>
            <person name="de Mattos Luiz.A.T."/>
            <person name="Zimmer P.D."/>
            <person name="Malone G."/>
            <person name="Dellagostin O."/>
            <person name="de Oliveira A.C."/>
            <person name="Bevan M."/>
            <person name="Bancroft I."/>
            <person name="Minx P."/>
            <person name="Cordum H."/>
            <person name="Wilson R."/>
            <person name="Cheng Z."/>
            <person name="Jin W."/>
            <person name="Jiang J."/>
            <person name="Leong S.A."/>
            <person name="Iwama H."/>
            <person name="Gojobori T."/>
            <person name="Itoh T."/>
            <person name="Niimura Y."/>
            <person name="Fujii Y."/>
            <person name="Habara T."/>
            <person name="Sakai H."/>
            <person name="Sato Y."/>
            <person name="Wilson G."/>
            <person name="Kumar K."/>
            <person name="McCouch S."/>
            <person name="Juretic N."/>
            <person name="Hoen D."/>
            <person name="Wright S."/>
            <person name="Bruskiewich R."/>
            <person name="Bureau T."/>
            <person name="Miyao A."/>
            <person name="Hirochika H."/>
            <person name="Nishikawa T."/>
            <person name="Kadowaki K."/>
            <person name="Sugiura M."/>
            <person name="Burr B."/>
            <person name="Sasaki T."/>
        </authorList>
    </citation>
    <scope>NUCLEOTIDE SEQUENCE [LARGE SCALE GENOMIC DNA]</scope>
    <source>
        <strain evidence="6">cv. Nipponbare</strain>
    </source>
</reference>
<dbReference type="InterPro" id="IPR036514">
    <property type="entry name" value="SGNH_hydro_sf"/>
</dbReference>
<reference evidence="5" key="5">
    <citation type="journal article" date="2007" name="Genome Res.">
        <title>Curated Genome Annotation of Oryza sativa ssp. japonica and Comparative Genome Analysis with Arabidopsis thaliana.</title>
        <authorList>
            <consortium name="The Rice Annotation Project (RAP)"/>
            <person name="Itoh T."/>
            <person name="Tanaka T."/>
            <person name="Barrero R.A."/>
            <person name="Yamasaki C."/>
            <person name="Fujii Y."/>
            <person name="Hilton P.B."/>
            <person name="Antonio B.A."/>
            <person name="Aono H."/>
            <person name="Apweiler R."/>
            <person name="Bruskiewich R."/>
            <person name="Bureau T."/>
            <person name="Burr F."/>
            <person name="Costa de Oliveira A."/>
            <person name="Fuks G."/>
            <person name="Habara T."/>
            <person name="Haberer G."/>
            <person name="Han B."/>
            <person name="Harada E."/>
            <person name="Hiraki A.T."/>
            <person name="Hirochika H."/>
            <person name="Hoen D."/>
            <person name="Hokari H."/>
            <person name="Hosokawa S."/>
            <person name="Hsing Y."/>
            <person name="Ikawa H."/>
            <person name="Ikeo K."/>
            <person name="Imanishi T."/>
            <person name="Ito Y."/>
            <person name="Jaiswal P."/>
            <person name="Kanno M."/>
            <person name="Kawahara Y."/>
            <person name="Kawamura T."/>
            <person name="Kawashima H."/>
            <person name="Khurana J.P."/>
            <person name="Kikuchi S."/>
            <person name="Komatsu S."/>
            <person name="Koyanagi K.O."/>
            <person name="Kubooka H."/>
            <person name="Lieberherr D."/>
            <person name="Lin Y.C."/>
            <person name="Lonsdale D."/>
            <person name="Matsumoto T."/>
            <person name="Matsuya A."/>
            <person name="McCombie W.R."/>
            <person name="Messing J."/>
            <person name="Miyao A."/>
            <person name="Mulder N."/>
            <person name="Nagamura Y."/>
            <person name="Nam J."/>
            <person name="Namiki N."/>
            <person name="Numa H."/>
            <person name="Nurimoto S."/>
            <person name="O'donovan C."/>
            <person name="Ohyanagi H."/>
            <person name="Okido T."/>
            <person name="Oota S."/>
            <person name="Osato N."/>
            <person name="Palmer L.E."/>
            <person name="Quetier F."/>
            <person name="Raghuvanshi S."/>
            <person name="Saichi N."/>
            <person name="Sakai H."/>
            <person name="Sakai Y."/>
            <person name="Sakata K."/>
            <person name="Sakurai T."/>
            <person name="Sato F."/>
            <person name="Sato Y."/>
            <person name="Schoof H."/>
            <person name="Seki M."/>
            <person name="Shibata M."/>
            <person name="Shimizu Y."/>
            <person name="Shinozaki K."/>
            <person name="Shinso Y."/>
            <person name="Singh N.K."/>
            <person name="Smith-White B."/>
            <person name="Takeda J."/>
            <person name="Tanino M."/>
            <person name="Tatusova T."/>
            <person name="Thongjuea S."/>
            <person name="Todokoro F."/>
            <person name="Tsugane M."/>
            <person name="Tyagi A.K."/>
            <person name="Vanavichit A."/>
            <person name="Wang A."/>
            <person name="Wing R.A."/>
            <person name="Yamaguchi K."/>
            <person name="Yamamoto M."/>
            <person name="Yamamoto N."/>
            <person name="Yu Y."/>
            <person name="Zhang H."/>
            <person name="Zhao Q."/>
            <person name="Higo K."/>
            <person name="Burr B."/>
            <person name="Gojobori T."/>
            <person name="Sasaki T."/>
        </authorList>
    </citation>
    <scope>NUCLEOTIDE SEQUENCE</scope>
</reference>
<dbReference type="Proteomes" id="UP000000763">
    <property type="component" value="Chromosome 6"/>
</dbReference>
<reference evidence="5" key="9">
    <citation type="submission" date="2012-08" db="EMBL/GenBank/DDBJ databases">
        <title>The Second Rice Annotation Project Meeting (RAP2).</title>
        <authorList>
            <consortium name="The Rice Annotation Project (RAP)"/>
        </authorList>
    </citation>
    <scope>NUCLEOTIDE SEQUENCE</scope>
</reference>
<evidence type="ECO:0000256" key="2">
    <source>
        <dbReference type="SAM" id="MobiDB-lite"/>
    </source>
</evidence>
<dbReference type="PANTHER" id="PTHR45642:SF16">
    <property type="entry name" value="GDSL ESTERASE_LIPASE APG"/>
    <property type="match status" value="1"/>
</dbReference>
<gene>
    <name evidence="5" type="ordered locus">Os06g0149100</name>
    <name evidence="3" type="ORF">P0624B04.15</name>
    <name evidence="4" type="ORF">P0710H01.1</name>
</gene>
<dbReference type="InterPro" id="IPR050592">
    <property type="entry name" value="GDSL_lipolytic_enzyme"/>
</dbReference>
<evidence type="ECO:0000313" key="6">
    <source>
        <dbReference type="Proteomes" id="UP000000763"/>
    </source>
</evidence>
<evidence type="ECO:0000313" key="3">
    <source>
        <dbReference type="EMBL" id="BAD68627.1"/>
    </source>
</evidence>
<protein>
    <submittedName>
        <fullName evidence="5">Os06g0149100 protein</fullName>
    </submittedName>
    <submittedName>
        <fullName evidence="4">Proline-rich protein APG-like</fullName>
    </submittedName>
</protein>
<organism evidence="4 6">
    <name type="scientific">Oryza sativa subsp. japonica</name>
    <name type="common">Rice</name>
    <dbReference type="NCBI Taxonomy" id="39947"/>
    <lineage>
        <taxon>Eukaryota</taxon>
        <taxon>Viridiplantae</taxon>
        <taxon>Streptophyta</taxon>
        <taxon>Embryophyta</taxon>
        <taxon>Tracheophyta</taxon>
        <taxon>Spermatophyta</taxon>
        <taxon>Magnoliopsida</taxon>
        <taxon>Liliopsida</taxon>
        <taxon>Poales</taxon>
        <taxon>Poaceae</taxon>
        <taxon>BOP clade</taxon>
        <taxon>Oryzoideae</taxon>
        <taxon>Oryzeae</taxon>
        <taxon>Oryzinae</taxon>
        <taxon>Oryza</taxon>
        <taxon>Oryza sativa</taxon>
    </lineage>
</organism>
<reference evidence="3" key="1">
    <citation type="submission" date="2001-05" db="EMBL/GenBank/DDBJ databases">
        <title>Oryza sativa nipponbare(GA3) genomic DNA, chromosome 6, PAC clone:P0624B04.</title>
        <authorList>
            <person name="Sasaki T."/>
            <person name="Matsumoto T."/>
            <person name="Yamamoto K."/>
        </authorList>
    </citation>
    <scope>NUCLEOTIDE SEQUENCE</scope>
</reference>
<comment type="similarity">
    <text evidence="1">Belongs to the 'GDSL' lipolytic enzyme family.</text>
</comment>
<dbReference type="EMBL" id="AP004806">
    <property type="protein sequence ID" value="BAD69036.1"/>
    <property type="molecule type" value="Genomic_DNA"/>
</dbReference>
<reference evidence="4" key="2">
    <citation type="submission" date="2002-02" db="EMBL/GenBank/DDBJ databases">
        <title>Oryza sativa nipponbare(GA3) genomic DNA, chromosome 6, PAC clone:P0710H01.</title>
        <authorList>
            <person name="Sasaki T."/>
            <person name="Matsumoto T."/>
            <person name="Yamamoto K."/>
        </authorList>
    </citation>
    <scope>NUCLEOTIDE SEQUENCE</scope>
</reference>
<dbReference type="InterPro" id="IPR001087">
    <property type="entry name" value="GDSL"/>
</dbReference>
<dbReference type="PANTHER" id="PTHR45642">
    <property type="entry name" value="GDSL ESTERASE/LIPASE EXL3"/>
    <property type="match status" value="1"/>
</dbReference>
<reference evidence="5" key="4">
    <citation type="journal article" date="2006" name="Nucleic Acids Res.">
        <title>The Rice Annotation Project Database (RAP-DB): hub for Oryza sativa ssp. japonica genome information.</title>
        <authorList>
            <person name="Ohyanagi H."/>
            <person name="Tanaka T."/>
            <person name="Sakai H."/>
            <person name="Shigemoto Y."/>
            <person name="Yamaguchi K."/>
            <person name="Habara T."/>
            <person name="Fujii Y."/>
            <person name="Antonio B.A."/>
            <person name="Nagamura Y."/>
            <person name="Imanishi T."/>
            <person name="Ikeo K."/>
            <person name="Itoh T."/>
            <person name="Gojobori T."/>
            <person name="Sasaki T."/>
        </authorList>
    </citation>
    <scope>NUCLEOTIDE SEQUENCE</scope>
</reference>
<reference evidence="5" key="6">
    <citation type="journal article" date="2008" name="Nucleic Acids Res.">
        <title>The Rice Annotation Project Database (RAP-DB): 2008 update.</title>
        <authorList>
            <consortium name="The Rice Annotation Project (RAP)"/>
            <person name="Tanaka T."/>
            <person name="Antonio B.A."/>
            <person name="Kikuchi S."/>
            <person name="Matsumoto T."/>
            <person name="Nagamura Y."/>
            <person name="Numa H."/>
            <person name="Sakai H."/>
            <person name="Wu J."/>
            <person name="Itoh T."/>
            <person name="Sasaki T."/>
            <person name="Aono R."/>
            <person name="Fujii Y."/>
            <person name="Habara T."/>
            <person name="Harada E."/>
            <person name="Kanno M."/>
            <person name="Kawahara Y."/>
            <person name="Kawashima H."/>
            <person name="Kubooka H."/>
            <person name="Matsuya A."/>
            <person name="Nakaoka H."/>
            <person name="Saichi N."/>
            <person name="Sanbonmatsu R."/>
            <person name="Sato Y."/>
            <person name="Shinso Y."/>
            <person name="Suzuki M."/>
            <person name="Takeda J."/>
            <person name="Tanino M."/>
            <person name="Todokoro F."/>
            <person name="Yamaguchi K."/>
            <person name="Yamamoto N."/>
            <person name="Yamasaki C."/>
            <person name="Imanishi T."/>
            <person name="Okido T."/>
            <person name="Tada M."/>
            <person name="Ikeo K."/>
            <person name="Tateno Y."/>
            <person name="Gojobori T."/>
            <person name="Lin Y.C."/>
            <person name="Wei F.J."/>
            <person name="Hsing Y.I."/>
            <person name="Zhao Q."/>
            <person name="Han B."/>
            <person name="Kramer M.R."/>
            <person name="McCombie R.W."/>
            <person name="Lonsdale D."/>
            <person name="O'Donovan C.C."/>
            <person name="Whitfield E.J."/>
            <person name="Apweiler R."/>
            <person name="Koyanagi K.O."/>
            <person name="Khurana J.P."/>
            <person name="Raghuvanshi S."/>
            <person name="Singh N.K."/>
            <person name="Tyagi A.K."/>
            <person name="Haberer G."/>
            <person name="Fujisawa M."/>
            <person name="Hosokawa S."/>
            <person name="Ito Y."/>
            <person name="Ikawa H."/>
            <person name="Shibata M."/>
            <person name="Yamamoto M."/>
            <person name="Bruskiewich R.M."/>
            <person name="Hoen D.R."/>
            <person name="Bureau TE."/>
            <person name="Namiki N."/>
            <person name="Ohyanagi H."/>
            <person name="Sakai Y."/>
            <person name="Nobushima S."/>
            <person name="Sakata K."/>
            <person name="Barrero R.A."/>
            <person name="Sato Y."/>
            <person name="Souvorov A."/>
            <person name="Smith-White B."/>
            <person name="Tatusova T."/>
            <person name="An S."/>
            <person name="An G."/>
            <person name="OOta S."/>
            <person name="Fuks G."/>
            <person name="Messing J."/>
            <person name="Christie K.R."/>
            <person name="Lieberherr D."/>
            <person name="Kim H."/>
            <person name="Zuccolo A."/>
            <person name="Wing R.A."/>
            <person name="Nobuta K."/>
            <person name="Green P.J."/>
            <person name="Lu C."/>
            <person name="Meyers BC."/>
            <person name="Chaparro C."/>
            <person name="Piegu B."/>
            <person name="Panaud O."/>
            <person name="Echeverria M."/>
        </authorList>
    </citation>
    <scope>NUCLEOTIDE SEQUENCE</scope>
</reference>
<reference evidence="5" key="8">
    <citation type="submission" date="2012-08" db="EMBL/GenBank/DDBJ databases">
        <title>Oryza sativa nipponbare(GA3) genomic DNA, chromosome 6.</title>
        <authorList>
            <consortium name="IRGSP(International Rice Genome Sequencing Project)"/>
        </authorList>
    </citation>
    <scope>NUCLEOTIDE SEQUENCE</scope>
</reference>
<dbReference type="KEGG" id="dosa:Os06g0149100"/>
<dbReference type="AlphaFoldDB" id="B7EDG5"/>
<feature type="region of interest" description="Disordered" evidence="2">
    <location>
        <begin position="12"/>
        <end position="31"/>
    </location>
</feature>
<sequence>MPPPSCPTRCISSAQGPAISSRTTTTTPRCRAATTSTVTAISSSASSPASPTLGARRIGVTSLPPLGCLPATIRLYGKGRSGCVERLNGDAETFNNKLNITVEALAKKHSDLKIAIFDIYTPLRNMSESPASQGFLEARKTCCQTGTRKTRVYLCNPATAGLCRNASDFVYFDGVHPSEAANLVIAESTILAGISLVT</sequence>
<dbReference type="EMBL" id="AP008212">
    <property type="protein sequence ID" value="BAF18729.1"/>
    <property type="molecule type" value="Genomic_DNA"/>
</dbReference>
<evidence type="ECO:0000313" key="4">
    <source>
        <dbReference type="EMBL" id="BAD69036.1"/>
    </source>
</evidence>
<feature type="compositionally biased region" description="Low complexity" evidence="2">
    <location>
        <begin position="18"/>
        <end position="31"/>
    </location>
</feature>
<reference evidence="6" key="7">
    <citation type="journal article" date="2008" name="Nucleic Acids Res.">
        <title>The rice annotation project database (RAP-DB): 2008 update.</title>
        <authorList>
            <consortium name="The rice annotation project (RAP)"/>
        </authorList>
    </citation>
    <scope>GENOME REANNOTATION</scope>
    <source>
        <strain evidence="6">cv. Nipponbare</strain>
    </source>
</reference>
<accession>B7EDG5</accession>
<dbReference type="SUPFAM" id="SSF52266">
    <property type="entry name" value="SGNH hydrolase"/>
    <property type="match status" value="1"/>
</dbReference>
<dbReference type="Pfam" id="PF00657">
    <property type="entry name" value="Lipase_GDSL"/>
    <property type="match status" value="1"/>
</dbReference>